<evidence type="ECO:0000313" key="1">
    <source>
        <dbReference type="EMBL" id="AGY58729.1"/>
    </source>
</evidence>
<dbReference type="AlphaFoldDB" id="U5QM94"/>
<name>U5QM94_GLOK1</name>
<dbReference type="InterPro" id="IPR046501">
    <property type="entry name" value="DUF6679"/>
</dbReference>
<dbReference type="STRING" id="1183438.GKIL_2483"/>
<dbReference type="Pfam" id="PF20384">
    <property type="entry name" value="DUF6679"/>
    <property type="match status" value="1"/>
</dbReference>
<accession>U5QM94</accession>
<dbReference type="eggNOG" id="ENOG5031I31">
    <property type="taxonomic scope" value="Bacteria"/>
</dbReference>
<organism evidence="1 2">
    <name type="scientific">Gloeobacter kilaueensis (strain ATCC BAA-2537 / CCAP 1431/1 / ULC 316 / JS1)</name>
    <dbReference type="NCBI Taxonomy" id="1183438"/>
    <lineage>
        <taxon>Bacteria</taxon>
        <taxon>Bacillati</taxon>
        <taxon>Cyanobacteriota</taxon>
        <taxon>Cyanophyceae</taxon>
        <taxon>Gloeobacterales</taxon>
        <taxon>Gloeobacteraceae</taxon>
        <taxon>Gloeobacter</taxon>
    </lineage>
</organism>
<evidence type="ECO:0000313" key="2">
    <source>
        <dbReference type="Proteomes" id="UP000017396"/>
    </source>
</evidence>
<proteinExistence type="predicted"/>
<dbReference type="KEGG" id="glj:GKIL_2483"/>
<dbReference type="Proteomes" id="UP000017396">
    <property type="component" value="Chromosome"/>
</dbReference>
<reference evidence="1 2" key="1">
    <citation type="journal article" date="2013" name="PLoS ONE">
        <title>Cultivation and Complete Genome Sequencing of Gloeobacter kilaueensis sp. nov., from a Lava Cave in Kilauea Caldera, Hawai'i.</title>
        <authorList>
            <person name="Saw J.H."/>
            <person name="Schatz M."/>
            <person name="Brown M.V."/>
            <person name="Kunkel D.D."/>
            <person name="Foster J.S."/>
            <person name="Shick H."/>
            <person name="Christensen S."/>
            <person name="Hou S."/>
            <person name="Wan X."/>
            <person name="Donachie S.P."/>
        </authorList>
    </citation>
    <scope>NUCLEOTIDE SEQUENCE [LARGE SCALE GENOMIC DNA]</scope>
    <source>
        <strain evidence="2">JS</strain>
    </source>
</reference>
<sequence length="93" mass="10965">MLHRKLYQICQDKLEICLFLRDQGRWLEQVRILDIEGDVVTVRYTTDDEDEIASWEEIIRIDNIGSVTRKLSTLSKRHDSAMLIAEDCPESER</sequence>
<dbReference type="EMBL" id="CP003587">
    <property type="protein sequence ID" value="AGY58729.1"/>
    <property type="molecule type" value="Genomic_DNA"/>
</dbReference>
<dbReference type="OrthoDB" id="486640at2"/>
<gene>
    <name evidence="1" type="ORF">GKIL_2483</name>
</gene>
<keyword evidence="2" id="KW-1185">Reference proteome</keyword>
<dbReference type="HOGENOM" id="CLU_158420_0_0_3"/>
<protein>
    <submittedName>
        <fullName evidence="1">Uncharacterized protein</fullName>
    </submittedName>
</protein>